<dbReference type="PROSITE" id="PS00092">
    <property type="entry name" value="N6_MTASE"/>
    <property type="match status" value="1"/>
</dbReference>
<reference evidence="3 4" key="1">
    <citation type="submission" date="2016-08" db="EMBL/GenBank/DDBJ databases">
        <title>Identification and validation of antigenic proteins from Pajaroellobacter abortibovis using de-novo genome sequence assembly and reverse vaccinology.</title>
        <authorList>
            <person name="Welly B.T."/>
            <person name="Miller M.R."/>
            <person name="Stott J.L."/>
            <person name="Blanchard M.T."/>
            <person name="Islas-Trejo A.D."/>
            <person name="O'Rourke S.M."/>
            <person name="Young A.E."/>
            <person name="Medrano J.F."/>
            <person name="Van Eenennaam A.L."/>
        </authorList>
    </citation>
    <scope>NUCLEOTIDE SEQUENCE [LARGE SCALE GENOMIC DNA]</scope>
    <source>
        <strain evidence="3 4">BTF92-0548A/99-0131</strain>
    </source>
</reference>
<evidence type="ECO:0000313" key="4">
    <source>
        <dbReference type="Proteomes" id="UP000185544"/>
    </source>
</evidence>
<protein>
    <submittedName>
        <fullName evidence="3">16S rRNA (Guanine(966)-N(2))-methyltransferase RsmD</fullName>
    </submittedName>
</protein>
<dbReference type="PANTHER" id="PTHR43542:SF1">
    <property type="entry name" value="METHYLTRANSFERASE"/>
    <property type="match status" value="1"/>
</dbReference>
<proteinExistence type="predicted"/>
<dbReference type="Pfam" id="PF03602">
    <property type="entry name" value="Cons_hypoth95"/>
    <property type="match status" value="1"/>
</dbReference>
<dbReference type="KEGG" id="pabo:BCY86_07520"/>
<evidence type="ECO:0000256" key="2">
    <source>
        <dbReference type="ARBA" id="ARBA00022679"/>
    </source>
</evidence>
<evidence type="ECO:0000313" key="3">
    <source>
        <dbReference type="EMBL" id="APS00540.1"/>
    </source>
</evidence>
<dbReference type="Gene3D" id="3.40.50.150">
    <property type="entry name" value="Vaccinia Virus protein VP39"/>
    <property type="match status" value="1"/>
</dbReference>
<dbReference type="NCBIfam" id="TIGR00095">
    <property type="entry name" value="16S rRNA (guanine(966)-N(2))-methyltransferase RsmD"/>
    <property type="match status" value="1"/>
</dbReference>
<organism evidence="3 4">
    <name type="scientific">Pajaroellobacter abortibovis</name>
    <dbReference type="NCBI Taxonomy" id="1882918"/>
    <lineage>
        <taxon>Bacteria</taxon>
        <taxon>Pseudomonadati</taxon>
        <taxon>Myxococcota</taxon>
        <taxon>Polyangia</taxon>
        <taxon>Polyangiales</taxon>
        <taxon>Polyangiaceae</taxon>
    </lineage>
</organism>
<keyword evidence="2 3" id="KW-0808">Transferase</keyword>
<dbReference type="OrthoDB" id="9803017at2"/>
<accession>A0A1L6MYD4</accession>
<dbReference type="InterPro" id="IPR029063">
    <property type="entry name" value="SAM-dependent_MTases_sf"/>
</dbReference>
<dbReference type="CDD" id="cd02440">
    <property type="entry name" value="AdoMet_MTases"/>
    <property type="match status" value="1"/>
</dbReference>
<sequence length="200" mass="21921">MRIVGGLYRSRRLLGPSGQSVRPTSDRVREAAFSILEARKTLQGARVLDLYAGTGAFSLEALSRGADGTVMVESSRAMHKVIQQNLQMLCLASRASVLPLSVEQALSPIRAHGPFDFVLLDPPYGDCEQASSSSVIRAVGVAPFWVNEDALILFEHSAKQRPPALHHLDHISTWCYGSTALSLYCLSDKVKQKVREESEK</sequence>
<dbReference type="STRING" id="1882918.BCY86_07520"/>
<gene>
    <name evidence="3" type="ORF">BCY86_07520</name>
</gene>
<keyword evidence="1 3" id="KW-0489">Methyltransferase</keyword>
<dbReference type="InterPro" id="IPR004398">
    <property type="entry name" value="RNA_MeTrfase_RsmD"/>
</dbReference>
<name>A0A1L6MYD4_9BACT</name>
<dbReference type="RefSeq" id="WP_075277209.1">
    <property type="nucleotide sequence ID" value="NZ_CP016908.1"/>
</dbReference>
<dbReference type="GO" id="GO:0008168">
    <property type="term" value="F:methyltransferase activity"/>
    <property type="evidence" value="ECO:0007669"/>
    <property type="project" value="UniProtKB-KW"/>
</dbReference>
<dbReference type="InterPro" id="IPR002052">
    <property type="entry name" value="DNA_methylase_N6_adenine_CS"/>
</dbReference>
<dbReference type="EMBL" id="CP016908">
    <property type="protein sequence ID" value="APS00540.1"/>
    <property type="molecule type" value="Genomic_DNA"/>
</dbReference>
<dbReference type="GO" id="GO:0031167">
    <property type="term" value="P:rRNA methylation"/>
    <property type="evidence" value="ECO:0007669"/>
    <property type="project" value="InterPro"/>
</dbReference>
<dbReference type="SUPFAM" id="SSF53335">
    <property type="entry name" value="S-adenosyl-L-methionine-dependent methyltransferases"/>
    <property type="match status" value="1"/>
</dbReference>
<evidence type="ECO:0000256" key="1">
    <source>
        <dbReference type="ARBA" id="ARBA00022603"/>
    </source>
</evidence>
<dbReference type="PANTHER" id="PTHR43542">
    <property type="entry name" value="METHYLTRANSFERASE"/>
    <property type="match status" value="1"/>
</dbReference>
<dbReference type="PIRSF" id="PIRSF004553">
    <property type="entry name" value="CHP00095"/>
    <property type="match status" value="1"/>
</dbReference>
<keyword evidence="4" id="KW-1185">Reference proteome</keyword>
<dbReference type="AlphaFoldDB" id="A0A1L6MYD4"/>
<dbReference type="Proteomes" id="UP000185544">
    <property type="component" value="Chromosome"/>
</dbReference>
<dbReference type="GO" id="GO:0003676">
    <property type="term" value="F:nucleic acid binding"/>
    <property type="evidence" value="ECO:0007669"/>
    <property type="project" value="InterPro"/>
</dbReference>